<dbReference type="AlphaFoldDB" id="A0A0A7S3E5"/>
<name>A0A0A7S3E5_FRIPE</name>
<dbReference type="EMBL" id="CP009056">
    <property type="protein sequence ID" value="AJA46004.1"/>
    <property type="molecule type" value="Genomic_DNA"/>
</dbReference>
<protein>
    <submittedName>
        <fullName evidence="1">Uncharacterized protein</fullName>
    </submittedName>
</protein>
<dbReference type="Proteomes" id="UP000030901">
    <property type="component" value="Chromosome"/>
</dbReference>
<evidence type="ECO:0000313" key="2">
    <source>
        <dbReference type="Proteomes" id="UP000030901"/>
    </source>
</evidence>
<dbReference type="STRING" id="1267021.FPB0191_02200"/>
<dbReference type="Pfam" id="PF20295">
    <property type="entry name" value="MC8"/>
    <property type="match status" value="1"/>
</dbReference>
<evidence type="ECO:0000313" key="1">
    <source>
        <dbReference type="EMBL" id="AJA46004.1"/>
    </source>
</evidence>
<proteinExistence type="predicted"/>
<dbReference type="KEGG" id="fpp:FPB0191_02200"/>
<keyword evidence="2" id="KW-1185">Reference proteome</keyword>
<accession>A0A0A7S3E5</accession>
<reference evidence="1 2" key="1">
    <citation type="journal article" date="2014" name="Appl. Environ. Microbiol.">
        <title>Gut symbionts from distinct hosts exhibit genotoxic activity via divergent colibactin biosynthetic pathways.</title>
        <authorList>
            <person name="Engel P."/>
            <person name="Vizcaino M.I."/>
            <person name="Crawford J.M."/>
        </authorList>
    </citation>
    <scope>NUCLEOTIDE SEQUENCE [LARGE SCALE GENOMIC DNA]</scope>
    <source>
        <strain evidence="1 2">PEB0191</strain>
    </source>
</reference>
<dbReference type="HOGENOM" id="CLU_2617104_0_0_6"/>
<dbReference type="InterPro" id="IPR046895">
    <property type="entry name" value="ABC-3C_MC8"/>
</dbReference>
<gene>
    <name evidence="1" type="ORF">FPB0191_02200</name>
</gene>
<organism evidence="1 2">
    <name type="scientific">Frischella perrara</name>
    <dbReference type="NCBI Taxonomy" id="1267021"/>
    <lineage>
        <taxon>Bacteria</taxon>
        <taxon>Pseudomonadati</taxon>
        <taxon>Pseudomonadota</taxon>
        <taxon>Gammaproteobacteria</taxon>
        <taxon>Orbales</taxon>
        <taxon>Orbaceae</taxon>
        <taxon>Frischella</taxon>
    </lineage>
</organism>
<sequence>MKMLRPNKHTHPDKTIINMSFLLLSYIKKKRLEKYDNLLEYAKKSIEGGHVLFLPALNLLFLLGLVEYHAKTDSIEYVGINETI</sequence>